<comment type="catalytic activity">
    <reaction evidence="5">
        <text>a 3'-end 3'-phospho-ribonucleotide-RNA + ATP = a 3'-end 2',3'-cyclophospho-ribonucleotide-RNA + AMP + diphosphate</text>
        <dbReference type="Rhea" id="RHEA:23976"/>
        <dbReference type="Rhea" id="RHEA-COMP:10463"/>
        <dbReference type="Rhea" id="RHEA-COMP:10464"/>
        <dbReference type="ChEBI" id="CHEBI:30616"/>
        <dbReference type="ChEBI" id="CHEBI:33019"/>
        <dbReference type="ChEBI" id="CHEBI:83062"/>
        <dbReference type="ChEBI" id="CHEBI:83064"/>
        <dbReference type="ChEBI" id="CHEBI:456215"/>
        <dbReference type="EC" id="6.5.1.4"/>
    </reaction>
</comment>
<dbReference type="InterPro" id="IPR000228">
    <property type="entry name" value="RNA3'_term_phos_cyc"/>
</dbReference>
<sequence>MIEINGAHGEGGGALLRVSAALSALKLQPFHMTKVRAGRPKPGLMPQHLHALKLLQDMSSATCTDIQIGSQEFYFKPESRAGGNYHVDVATAGSTTLILQAAMIPASFADTTVTLTLRGGTDVKWAPPVDYLKHVTLPILHSLGCRANVQVKRRGHYPRGGGILRAEINPVKKLKPVTLLESEFDSIKGVSHCVNLPEHVAVRQAESARKVLRSAGYSAYIEIQHSTDEIGPGSAIVLWTDGKTPLGGSSIGEPRKRAELVGKNAAEELLHHISGGAALDRYMGDQIVPYMALAGKSHVKTAELTQHTLTNIYAAEKFTGKTFHILGDLGQPSEIIVD</sequence>
<dbReference type="EMBL" id="LT607756">
    <property type="protein sequence ID" value="SCG85943.1"/>
    <property type="molecule type" value="Genomic_DNA"/>
</dbReference>
<gene>
    <name evidence="5 9" type="primary">rtcA</name>
    <name evidence="9" type="ORF">MCBB_1386</name>
</gene>
<dbReference type="InterPro" id="IPR020719">
    <property type="entry name" value="RNA3'_term_phos_cycl-like_CS"/>
</dbReference>
<dbReference type="RefSeq" id="WP_071907055.1">
    <property type="nucleotide sequence ID" value="NZ_LT607756.1"/>
</dbReference>
<evidence type="ECO:0000256" key="1">
    <source>
        <dbReference type="ARBA" id="ARBA00009206"/>
    </source>
</evidence>
<keyword evidence="5" id="KW-0963">Cytoplasm</keyword>
<evidence type="ECO:0000259" key="8">
    <source>
        <dbReference type="Pfam" id="PF05189"/>
    </source>
</evidence>
<dbReference type="InterPro" id="IPR037136">
    <property type="entry name" value="RNA3'_phos_cyclase_dom_sf"/>
</dbReference>
<keyword evidence="10" id="KW-1185">Reference proteome</keyword>
<dbReference type="HAMAP" id="MF_00200">
    <property type="entry name" value="RTC"/>
    <property type="match status" value="1"/>
</dbReference>
<dbReference type="EC" id="6.5.1.4" evidence="5 6"/>
<dbReference type="PATRIC" id="fig|129848.4.peg.1412"/>
<dbReference type="Pfam" id="PF01137">
    <property type="entry name" value="RTC"/>
    <property type="match status" value="1"/>
</dbReference>
<evidence type="ECO:0000256" key="3">
    <source>
        <dbReference type="ARBA" id="ARBA00022598"/>
    </source>
</evidence>
<feature type="active site" description="Tele-AMP-histidine intermediate" evidence="5">
    <location>
        <position position="307"/>
    </location>
</feature>
<dbReference type="InterPro" id="IPR013792">
    <property type="entry name" value="RNA3'P_cycl/enolpyr_Trfase_a/b"/>
</dbReference>
<dbReference type="GO" id="GO:0005524">
    <property type="term" value="F:ATP binding"/>
    <property type="evidence" value="ECO:0007669"/>
    <property type="project" value="UniProtKB-KW"/>
</dbReference>
<accession>A0A1D3L310</accession>
<comment type="subcellular location">
    <subcellularLocation>
        <location evidence="5">Cytoplasm</location>
    </subcellularLocation>
</comment>
<protein>
    <recommendedName>
        <fullName evidence="2 5">RNA 3'-terminal phosphate cyclase</fullName>
        <shortName evidence="5">RNA cyclase</shortName>
        <shortName evidence="5">RNA-3'-phosphate cyclase</shortName>
        <ecNumber evidence="5 6">6.5.1.4</ecNumber>
    </recommendedName>
</protein>
<dbReference type="Proteomes" id="UP000094707">
    <property type="component" value="Chromosome I"/>
</dbReference>
<dbReference type="GeneID" id="30412229"/>
<comment type="similarity">
    <text evidence="1 5">Belongs to the RNA 3'-terminal cyclase family. Type 1 subfamily.</text>
</comment>
<dbReference type="PIRSF" id="PIRSF005378">
    <property type="entry name" value="RNA3'_term_phos_cycl_euk"/>
    <property type="match status" value="1"/>
</dbReference>
<organism evidence="9 10">
    <name type="scientific">Methanobacterium congolense</name>
    <dbReference type="NCBI Taxonomy" id="118062"/>
    <lineage>
        <taxon>Archaea</taxon>
        <taxon>Methanobacteriati</taxon>
        <taxon>Methanobacteriota</taxon>
        <taxon>Methanomada group</taxon>
        <taxon>Methanobacteria</taxon>
        <taxon>Methanobacteriales</taxon>
        <taxon>Methanobacteriaceae</taxon>
        <taxon>Methanobacterium</taxon>
    </lineage>
</organism>
<dbReference type="SUPFAM" id="SSF55205">
    <property type="entry name" value="EPT/RTPC-like"/>
    <property type="match status" value="2"/>
</dbReference>
<evidence type="ECO:0000256" key="4">
    <source>
        <dbReference type="ARBA" id="ARBA00022741"/>
    </source>
</evidence>
<dbReference type="Gene3D" id="3.65.10.20">
    <property type="entry name" value="RNA 3'-terminal phosphate cyclase domain"/>
    <property type="match status" value="1"/>
</dbReference>
<proteinExistence type="inferred from homology"/>
<evidence type="ECO:0000256" key="2">
    <source>
        <dbReference type="ARBA" id="ARBA00021428"/>
    </source>
</evidence>
<dbReference type="NCBIfam" id="TIGR03399">
    <property type="entry name" value="RNA_3prim_cycl"/>
    <property type="match status" value="1"/>
</dbReference>
<name>A0A1D3L310_9EURY</name>
<dbReference type="PROSITE" id="PS01287">
    <property type="entry name" value="RTC"/>
    <property type="match status" value="1"/>
</dbReference>
<dbReference type="PANTHER" id="PTHR11096">
    <property type="entry name" value="RNA 3' TERMINAL PHOSPHATE CYCLASE"/>
    <property type="match status" value="1"/>
</dbReference>
<dbReference type="Pfam" id="PF05189">
    <property type="entry name" value="RTC_insert"/>
    <property type="match status" value="1"/>
</dbReference>
<dbReference type="PANTHER" id="PTHR11096:SF0">
    <property type="entry name" value="RNA 3'-TERMINAL PHOSPHATE CYCLASE"/>
    <property type="match status" value="1"/>
</dbReference>
<evidence type="ECO:0000256" key="5">
    <source>
        <dbReference type="HAMAP-Rule" id="MF_00200"/>
    </source>
</evidence>
<evidence type="ECO:0000313" key="9">
    <source>
        <dbReference type="EMBL" id="SCG85943.1"/>
    </source>
</evidence>
<reference evidence="9 10" key="1">
    <citation type="submission" date="2016-08" db="EMBL/GenBank/DDBJ databases">
        <authorList>
            <person name="Seilhamer J.J."/>
        </authorList>
    </citation>
    <scope>NUCLEOTIDE SEQUENCE [LARGE SCALE GENOMIC DNA]</scope>
    <source>
        <strain evidence="9">Buetzberg</strain>
    </source>
</reference>
<keyword evidence="4 5" id="KW-0547">Nucleotide-binding</keyword>
<dbReference type="GO" id="GO:0006396">
    <property type="term" value="P:RNA processing"/>
    <property type="evidence" value="ECO:0007669"/>
    <property type="project" value="UniProtKB-UniRule"/>
</dbReference>
<dbReference type="InterPro" id="IPR013791">
    <property type="entry name" value="RNA3'-term_phos_cycl_insert"/>
</dbReference>
<dbReference type="STRING" id="118062.MCBB_1386"/>
<dbReference type="OrthoDB" id="7994at2157"/>
<keyword evidence="3 5" id="KW-0436">Ligase</keyword>
<evidence type="ECO:0000259" key="7">
    <source>
        <dbReference type="Pfam" id="PF01137"/>
    </source>
</evidence>
<feature type="domain" description="RNA 3'-terminal phosphate cyclase" evidence="7">
    <location>
        <begin position="9"/>
        <end position="325"/>
    </location>
</feature>
<dbReference type="InterPro" id="IPR017770">
    <property type="entry name" value="RNA3'_term_phos_cyc_type_1"/>
</dbReference>
<feature type="binding site" evidence="5">
    <location>
        <position position="100"/>
    </location>
    <ligand>
        <name>ATP</name>
        <dbReference type="ChEBI" id="CHEBI:30616"/>
    </ligand>
</feature>
<evidence type="ECO:0000256" key="6">
    <source>
        <dbReference type="NCBIfam" id="TIGR03399"/>
    </source>
</evidence>
<dbReference type="Gene3D" id="3.30.360.20">
    <property type="entry name" value="RNA 3'-terminal phosphate cyclase, insert domain"/>
    <property type="match status" value="1"/>
</dbReference>
<dbReference type="GO" id="GO:0003963">
    <property type="term" value="F:RNA-3'-phosphate cyclase activity"/>
    <property type="evidence" value="ECO:0007669"/>
    <property type="project" value="UniProtKB-UniRule"/>
</dbReference>
<feature type="binding site" evidence="5">
    <location>
        <begin position="282"/>
        <end position="286"/>
    </location>
    <ligand>
        <name>ATP</name>
        <dbReference type="ChEBI" id="CHEBI:30616"/>
    </ligand>
</feature>
<dbReference type="KEGG" id="mcub:MCBB_1386"/>
<keyword evidence="5" id="KW-0067">ATP-binding</keyword>
<evidence type="ECO:0000313" key="10">
    <source>
        <dbReference type="Proteomes" id="UP000094707"/>
    </source>
</evidence>
<dbReference type="InterPro" id="IPR023797">
    <property type="entry name" value="RNA3'_phos_cyclase_dom"/>
</dbReference>
<feature type="domain" description="RNA 3'-terminal phosphate cyclase insert" evidence="8">
    <location>
        <begin position="184"/>
        <end position="274"/>
    </location>
</feature>
<dbReference type="InterPro" id="IPR036553">
    <property type="entry name" value="RPTC_insert"/>
</dbReference>
<dbReference type="GO" id="GO:0005737">
    <property type="term" value="C:cytoplasm"/>
    <property type="evidence" value="ECO:0007669"/>
    <property type="project" value="UniProtKB-SubCell"/>
</dbReference>
<dbReference type="AlphaFoldDB" id="A0A1D3L310"/>
<comment type="function">
    <text evidence="5">Catalyzes the conversion of 3'-phosphate to a 2',3'-cyclic phosphodiester at the end of RNA. The mechanism of action of the enzyme occurs in 3 steps: (A) adenylation of the enzyme by ATP; (B) transfer of adenylate to an RNA-N3'P to produce RNA-N3'PP5'A; (C) and attack of the adjacent 2'-hydroxyl on the 3'-phosphorus in the diester linkage to produce the cyclic end product. The biological role of this enzyme is unknown but it is likely to function in some aspects of cellular RNA processing.</text>
</comment>